<keyword evidence="3" id="KW-1185">Reference proteome</keyword>
<evidence type="ECO:0000313" key="3">
    <source>
        <dbReference type="Proteomes" id="UP000008495"/>
    </source>
</evidence>
<organism evidence="2 3">
    <name type="scientific">Austwickia chelonae NBRC 105200</name>
    <dbReference type="NCBI Taxonomy" id="1184607"/>
    <lineage>
        <taxon>Bacteria</taxon>
        <taxon>Bacillati</taxon>
        <taxon>Actinomycetota</taxon>
        <taxon>Actinomycetes</taxon>
        <taxon>Micrococcales</taxon>
        <taxon>Dermatophilaceae</taxon>
        <taxon>Austwickia</taxon>
    </lineage>
</organism>
<feature type="region of interest" description="Disordered" evidence="1">
    <location>
        <begin position="1"/>
        <end position="21"/>
    </location>
</feature>
<evidence type="ECO:0000313" key="2">
    <source>
        <dbReference type="EMBL" id="GAB76804.1"/>
    </source>
</evidence>
<dbReference type="EMBL" id="BAGZ01000003">
    <property type="protein sequence ID" value="GAB76804.1"/>
    <property type="molecule type" value="Genomic_DNA"/>
</dbReference>
<feature type="compositionally biased region" description="Polar residues" evidence="1">
    <location>
        <begin position="1"/>
        <end position="10"/>
    </location>
</feature>
<dbReference type="eggNOG" id="ENOG50309MX">
    <property type="taxonomic scope" value="Bacteria"/>
</dbReference>
<name>K6VJ90_9MICO</name>
<dbReference type="OrthoDB" id="3690688at2"/>
<protein>
    <submittedName>
        <fullName evidence="2">Uncharacterized protein</fullName>
    </submittedName>
</protein>
<dbReference type="STRING" id="100225.SAMN05421595_1938"/>
<evidence type="ECO:0000256" key="1">
    <source>
        <dbReference type="SAM" id="MobiDB-lite"/>
    </source>
</evidence>
<reference evidence="2 3" key="1">
    <citation type="submission" date="2012-08" db="EMBL/GenBank/DDBJ databases">
        <title>Whole genome shotgun sequence of Austwickia chelonae NBRC 105200.</title>
        <authorList>
            <person name="Yoshida I."/>
            <person name="Hosoyama A."/>
            <person name="Tsuchikane K."/>
            <person name="Katsumata H."/>
            <person name="Ando Y."/>
            <person name="Ohji S."/>
            <person name="Hamada M."/>
            <person name="Tamura T."/>
            <person name="Yamazoe A."/>
            <person name="Yamazaki S."/>
            <person name="Fujita N."/>
        </authorList>
    </citation>
    <scope>NUCLEOTIDE SEQUENCE [LARGE SCALE GENOMIC DNA]</scope>
    <source>
        <strain evidence="2 3">NBRC 105200</strain>
    </source>
</reference>
<dbReference type="RefSeq" id="WP_006501555.1">
    <property type="nucleotide sequence ID" value="NZ_BAGZ01000003.1"/>
</dbReference>
<gene>
    <name evidence="2" type="ORF">AUCHE_03_00210</name>
</gene>
<accession>K6VJ90</accession>
<dbReference type="Proteomes" id="UP000008495">
    <property type="component" value="Unassembled WGS sequence"/>
</dbReference>
<sequence length="326" mass="35982">MSQQPSTTTRSPEEVSGAFSEVSSNEAEFTQALRAAIVSRGVSLESLRQSLADRGSRVSVATLSYWRSGRSMPDRGGSMIALAQLEQVLALPAGFLTSKVKPRKPGSMVASALPTHYRTAQTAPVTVRNCESFDDAVVRAGLAELGMDWDDGLDRVSYHDRLQVRPDRTDGSHDVRTVFVATRPGAHRFPIWSTHDDRKAFPFVMGLSNCRLGRVVEFRAHTAVAAEMFLDHTLDEGESTIVEHRLESIGQDLPVTQMLRRVSTPIRELVMEVRFSGEQIPRAVMTRRISERGDGDVQEPTTLVGSSAYLLVIDPAPGIYGLEWTW</sequence>
<comment type="caution">
    <text evidence="2">The sequence shown here is derived from an EMBL/GenBank/DDBJ whole genome shotgun (WGS) entry which is preliminary data.</text>
</comment>
<dbReference type="AlphaFoldDB" id="K6VJ90"/>
<proteinExistence type="predicted"/>